<dbReference type="Proteomes" id="UP001221757">
    <property type="component" value="Unassembled WGS sequence"/>
</dbReference>
<dbReference type="EMBL" id="JARKIE010000092">
    <property type="protein sequence ID" value="KAJ7686913.1"/>
    <property type="molecule type" value="Genomic_DNA"/>
</dbReference>
<evidence type="ECO:0000313" key="2">
    <source>
        <dbReference type="EMBL" id="KAJ7686913.1"/>
    </source>
</evidence>
<sequence>MAPFRKRALFCFLFVLLFASSFKKEEKRERKRNKKGAKKGYCEQPYSILGIGLNTKITSVHGLESRIRNSDESAGKEGYDNRRCVMKLAPNRLLREEGKMVHWARESLRVDAWWHCEGKT</sequence>
<keyword evidence="1" id="KW-0732">Signal</keyword>
<proteinExistence type="predicted"/>
<name>A0AAD7DC23_MYCRO</name>
<gene>
    <name evidence="2" type="ORF">B0H17DRAFT_1302536</name>
</gene>
<evidence type="ECO:0008006" key="4">
    <source>
        <dbReference type="Google" id="ProtNLM"/>
    </source>
</evidence>
<feature type="chain" id="PRO_5042004214" description="Secreted protein" evidence="1">
    <location>
        <begin position="24"/>
        <end position="120"/>
    </location>
</feature>
<accession>A0AAD7DC23</accession>
<protein>
    <recommendedName>
        <fullName evidence="4">Secreted protein</fullName>
    </recommendedName>
</protein>
<dbReference type="AlphaFoldDB" id="A0AAD7DC23"/>
<reference evidence="2" key="1">
    <citation type="submission" date="2023-03" db="EMBL/GenBank/DDBJ databases">
        <title>Massive genome expansion in bonnet fungi (Mycena s.s.) driven by repeated elements and novel gene families across ecological guilds.</title>
        <authorList>
            <consortium name="Lawrence Berkeley National Laboratory"/>
            <person name="Harder C.B."/>
            <person name="Miyauchi S."/>
            <person name="Viragh M."/>
            <person name="Kuo A."/>
            <person name="Thoen E."/>
            <person name="Andreopoulos B."/>
            <person name="Lu D."/>
            <person name="Skrede I."/>
            <person name="Drula E."/>
            <person name="Henrissat B."/>
            <person name="Morin E."/>
            <person name="Kohler A."/>
            <person name="Barry K."/>
            <person name="LaButti K."/>
            <person name="Morin E."/>
            <person name="Salamov A."/>
            <person name="Lipzen A."/>
            <person name="Mereny Z."/>
            <person name="Hegedus B."/>
            <person name="Baldrian P."/>
            <person name="Stursova M."/>
            <person name="Weitz H."/>
            <person name="Taylor A."/>
            <person name="Grigoriev I.V."/>
            <person name="Nagy L.G."/>
            <person name="Martin F."/>
            <person name="Kauserud H."/>
        </authorList>
    </citation>
    <scope>NUCLEOTIDE SEQUENCE</scope>
    <source>
        <strain evidence="2">CBHHK067</strain>
    </source>
</reference>
<evidence type="ECO:0000256" key="1">
    <source>
        <dbReference type="SAM" id="SignalP"/>
    </source>
</evidence>
<feature type="signal peptide" evidence="1">
    <location>
        <begin position="1"/>
        <end position="23"/>
    </location>
</feature>
<evidence type="ECO:0000313" key="3">
    <source>
        <dbReference type="Proteomes" id="UP001221757"/>
    </source>
</evidence>
<comment type="caution">
    <text evidence="2">The sequence shown here is derived from an EMBL/GenBank/DDBJ whole genome shotgun (WGS) entry which is preliminary data.</text>
</comment>
<keyword evidence="3" id="KW-1185">Reference proteome</keyword>
<organism evidence="2 3">
    <name type="scientific">Mycena rosella</name>
    <name type="common">Pink bonnet</name>
    <name type="synonym">Agaricus rosellus</name>
    <dbReference type="NCBI Taxonomy" id="1033263"/>
    <lineage>
        <taxon>Eukaryota</taxon>
        <taxon>Fungi</taxon>
        <taxon>Dikarya</taxon>
        <taxon>Basidiomycota</taxon>
        <taxon>Agaricomycotina</taxon>
        <taxon>Agaricomycetes</taxon>
        <taxon>Agaricomycetidae</taxon>
        <taxon>Agaricales</taxon>
        <taxon>Marasmiineae</taxon>
        <taxon>Mycenaceae</taxon>
        <taxon>Mycena</taxon>
    </lineage>
</organism>